<dbReference type="Gene3D" id="1.20.58.390">
    <property type="entry name" value="Neurotransmitter-gated ion-channel transmembrane domain"/>
    <property type="match status" value="1"/>
</dbReference>
<dbReference type="InterPro" id="IPR038050">
    <property type="entry name" value="Neuro_actylchol_rec"/>
</dbReference>
<dbReference type="Proteomes" id="UP000276133">
    <property type="component" value="Unassembled WGS sequence"/>
</dbReference>
<dbReference type="CDD" id="cd18997">
    <property type="entry name" value="LGIC_ECD_nAChR"/>
    <property type="match status" value="1"/>
</dbReference>
<evidence type="ECO:0000256" key="13">
    <source>
        <dbReference type="ARBA" id="ARBA00034099"/>
    </source>
</evidence>
<evidence type="ECO:0000313" key="17">
    <source>
        <dbReference type="EMBL" id="RNA32774.1"/>
    </source>
</evidence>
<dbReference type="EMBL" id="REGN01001751">
    <property type="protein sequence ID" value="RNA32774.1"/>
    <property type="molecule type" value="Genomic_DNA"/>
</dbReference>
<dbReference type="SUPFAM" id="SSF90112">
    <property type="entry name" value="Neurotransmitter-gated ion-channel transmembrane pore"/>
    <property type="match status" value="1"/>
</dbReference>
<feature type="transmembrane region" description="Helical" evidence="14">
    <location>
        <begin position="471"/>
        <end position="495"/>
    </location>
</feature>
<feature type="transmembrane region" description="Helical" evidence="14">
    <location>
        <begin position="237"/>
        <end position="262"/>
    </location>
</feature>
<gene>
    <name evidence="17" type="ORF">BpHYR1_003673</name>
</gene>
<dbReference type="FunFam" id="1.20.58.390:FF:000043">
    <property type="entry name" value="AcetylCholine Receptor"/>
    <property type="match status" value="1"/>
</dbReference>
<evidence type="ECO:0000259" key="15">
    <source>
        <dbReference type="Pfam" id="PF02931"/>
    </source>
</evidence>
<dbReference type="GO" id="GO:0022848">
    <property type="term" value="F:acetylcholine-gated monoatomic cation-selective channel activity"/>
    <property type="evidence" value="ECO:0007669"/>
    <property type="project" value="InterPro"/>
</dbReference>
<evidence type="ECO:0000256" key="5">
    <source>
        <dbReference type="ARBA" id="ARBA00023018"/>
    </source>
</evidence>
<dbReference type="Pfam" id="PF02932">
    <property type="entry name" value="Neur_chan_memb"/>
    <property type="match status" value="1"/>
</dbReference>
<evidence type="ECO:0000256" key="2">
    <source>
        <dbReference type="ARBA" id="ARBA00022475"/>
    </source>
</evidence>
<protein>
    <submittedName>
        <fullName evidence="17">Neuronal acetylcholine receptor subunit alpha-10-like</fullName>
    </submittedName>
</protein>
<feature type="transmembrane region" description="Helical" evidence="14">
    <location>
        <begin position="269"/>
        <end position="287"/>
    </location>
</feature>
<dbReference type="InterPro" id="IPR006029">
    <property type="entry name" value="Neurotrans-gated_channel_TM"/>
</dbReference>
<dbReference type="Gene3D" id="2.70.170.10">
    <property type="entry name" value="Neurotransmitter-gated ion-channel ligand-binding domain"/>
    <property type="match status" value="1"/>
</dbReference>
<keyword evidence="2" id="KW-1003">Cell membrane</keyword>
<evidence type="ECO:0000256" key="9">
    <source>
        <dbReference type="ARBA" id="ARBA00023170"/>
    </source>
</evidence>
<keyword evidence="10" id="KW-0325">Glycoprotein</keyword>
<name>A0A3M7SAE8_BRAPC</name>
<dbReference type="InterPro" id="IPR002394">
    <property type="entry name" value="Nicotinic_acetylcholine_rcpt"/>
</dbReference>
<feature type="domain" description="Neurotransmitter-gated ion-channel ligand-binding" evidence="15">
    <location>
        <begin position="22"/>
        <end position="237"/>
    </location>
</feature>
<reference evidence="17 18" key="1">
    <citation type="journal article" date="2018" name="Sci. Rep.">
        <title>Genomic signatures of local adaptation to the degree of environmental predictability in rotifers.</title>
        <authorList>
            <person name="Franch-Gras L."/>
            <person name="Hahn C."/>
            <person name="Garcia-Roger E.M."/>
            <person name="Carmona M.J."/>
            <person name="Serra M."/>
            <person name="Gomez A."/>
        </authorList>
    </citation>
    <scope>NUCLEOTIDE SEQUENCE [LARGE SCALE GENOMIC DNA]</scope>
    <source>
        <strain evidence="17">HYR1</strain>
    </source>
</reference>
<keyword evidence="11" id="KW-1071">Ligand-gated ion channel</keyword>
<evidence type="ECO:0000256" key="6">
    <source>
        <dbReference type="ARBA" id="ARBA00023065"/>
    </source>
</evidence>
<dbReference type="InterPro" id="IPR006201">
    <property type="entry name" value="Neur_channel"/>
</dbReference>
<comment type="similarity">
    <text evidence="14">Belongs to the ligand-gated ion channel (TC 1.A.9) family.</text>
</comment>
<evidence type="ECO:0000256" key="11">
    <source>
        <dbReference type="ARBA" id="ARBA00023286"/>
    </source>
</evidence>
<comment type="caution">
    <text evidence="17">The sequence shown here is derived from an EMBL/GenBank/DDBJ whole genome shotgun (WGS) entry which is preliminary data.</text>
</comment>
<evidence type="ECO:0000256" key="3">
    <source>
        <dbReference type="ARBA" id="ARBA00022692"/>
    </source>
</evidence>
<organism evidence="17 18">
    <name type="scientific">Brachionus plicatilis</name>
    <name type="common">Marine rotifer</name>
    <name type="synonym">Brachionus muelleri</name>
    <dbReference type="NCBI Taxonomy" id="10195"/>
    <lineage>
        <taxon>Eukaryota</taxon>
        <taxon>Metazoa</taxon>
        <taxon>Spiralia</taxon>
        <taxon>Gnathifera</taxon>
        <taxon>Rotifera</taxon>
        <taxon>Eurotatoria</taxon>
        <taxon>Monogononta</taxon>
        <taxon>Pseudotrocha</taxon>
        <taxon>Ploima</taxon>
        <taxon>Brachionidae</taxon>
        <taxon>Brachionus</taxon>
    </lineage>
</organism>
<evidence type="ECO:0000256" key="4">
    <source>
        <dbReference type="ARBA" id="ARBA00022989"/>
    </source>
</evidence>
<dbReference type="SUPFAM" id="SSF63712">
    <property type="entry name" value="Nicotinic receptor ligand binding domain-like"/>
    <property type="match status" value="1"/>
</dbReference>
<dbReference type="STRING" id="10195.A0A3M7SAE8"/>
<keyword evidence="9 17" id="KW-0675">Receptor</keyword>
<keyword evidence="4 14" id="KW-1133">Transmembrane helix</keyword>
<dbReference type="OrthoDB" id="5975154at2759"/>
<keyword evidence="6 14" id="KW-0406">Ion transport</keyword>
<dbReference type="InterPro" id="IPR036734">
    <property type="entry name" value="Neur_chan_lig-bd_sf"/>
</dbReference>
<evidence type="ECO:0000259" key="16">
    <source>
        <dbReference type="Pfam" id="PF02932"/>
    </source>
</evidence>
<dbReference type="InterPro" id="IPR018000">
    <property type="entry name" value="Neurotransmitter_ion_chnl_CS"/>
</dbReference>
<dbReference type="Pfam" id="PF02931">
    <property type="entry name" value="Neur_chan_LBD"/>
    <property type="match status" value="1"/>
</dbReference>
<evidence type="ECO:0000256" key="1">
    <source>
        <dbReference type="ARBA" id="ARBA00022448"/>
    </source>
</evidence>
<keyword evidence="1 14" id="KW-0813">Transport</keyword>
<keyword evidence="7 14" id="KW-0472">Membrane</keyword>
<dbReference type="PRINTS" id="PR00252">
    <property type="entry name" value="NRIONCHANNEL"/>
</dbReference>
<evidence type="ECO:0000256" key="8">
    <source>
        <dbReference type="ARBA" id="ARBA00023157"/>
    </source>
</evidence>
<keyword evidence="5" id="KW-0770">Synapse</keyword>
<feature type="domain" description="Neurotransmitter-gated ion-channel transmembrane" evidence="16">
    <location>
        <begin position="244"/>
        <end position="476"/>
    </location>
</feature>
<keyword evidence="18" id="KW-1185">Reference proteome</keyword>
<dbReference type="InterPro" id="IPR036719">
    <property type="entry name" value="Neuro-gated_channel_TM_sf"/>
</dbReference>
<accession>A0A3M7SAE8</accession>
<evidence type="ECO:0000256" key="10">
    <source>
        <dbReference type="ARBA" id="ARBA00023180"/>
    </source>
</evidence>
<dbReference type="GO" id="GO:0045211">
    <property type="term" value="C:postsynaptic membrane"/>
    <property type="evidence" value="ECO:0007669"/>
    <property type="project" value="InterPro"/>
</dbReference>
<sequence>MLINHLNGVSMADNAIFTDEHLLYRILLNNYEPSVRPVLNHNQILNVNFGLKLTQVLELSEKDQTLITNIWIEQHWFDEFLKWNASEFSGITSLRMPTSRIWLPDTYIYNCASLDNSQGSVSGPYAMVSSNGLVKFPVPMKLRSNCEVDIAYFPFDQQICYIKFASWLYDLSAVNFTPFDDKNVIVDSNLASNIDLSGYLDNSGWILLNVNFLRREKNHSNGIYPELIYLIHIKRRYLYYVFNVILPCAMLSILTCLTFWLPCASGEKVTLGLTCFVAYSVFMLMVAEKVPTTSETVPIISVYLTIVMSFTSVSVIMAVVVTNLNEKTKHQFTQENRMPKFMRQIFFKGFGKFLGIKRQARDLFKKMVRFKNPIEDNKELRSLHCYSHFDRNNIDTDEIWIKSEIDDLKDLGLNKNYKYSNYNENPGCSKNFELIEKNEYQIGKRIEMNSEILSNYFAYEYALAALILDRIFFCFYASFILLSYFITLIVFPFLVQPSSKPLMQHIP</sequence>
<dbReference type="PANTHER" id="PTHR18945">
    <property type="entry name" value="NEUROTRANSMITTER GATED ION CHANNEL"/>
    <property type="match status" value="1"/>
</dbReference>
<keyword evidence="3 14" id="KW-0812">Transmembrane</keyword>
<evidence type="ECO:0000256" key="12">
    <source>
        <dbReference type="ARBA" id="ARBA00023303"/>
    </source>
</evidence>
<dbReference type="PRINTS" id="PR00254">
    <property type="entry name" value="NICOTINICR"/>
</dbReference>
<feature type="transmembrane region" description="Helical" evidence="14">
    <location>
        <begin position="299"/>
        <end position="321"/>
    </location>
</feature>
<evidence type="ECO:0000256" key="14">
    <source>
        <dbReference type="RuleBase" id="RU000687"/>
    </source>
</evidence>
<dbReference type="GO" id="GO:0004888">
    <property type="term" value="F:transmembrane signaling receptor activity"/>
    <property type="evidence" value="ECO:0007669"/>
    <property type="project" value="InterPro"/>
</dbReference>
<comment type="subcellular location">
    <subcellularLocation>
        <location evidence="13">Synaptic cell membrane</location>
        <topology evidence="13">Multi-pass membrane protein</topology>
    </subcellularLocation>
</comment>
<dbReference type="InterPro" id="IPR006202">
    <property type="entry name" value="Neur_chan_lig-bd"/>
</dbReference>
<evidence type="ECO:0000256" key="7">
    <source>
        <dbReference type="ARBA" id="ARBA00023136"/>
    </source>
</evidence>
<evidence type="ECO:0000313" key="18">
    <source>
        <dbReference type="Proteomes" id="UP000276133"/>
    </source>
</evidence>
<keyword evidence="12 14" id="KW-0407">Ion channel</keyword>
<dbReference type="AlphaFoldDB" id="A0A3M7SAE8"/>
<dbReference type="PROSITE" id="PS00236">
    <property type="entry name" value="NEUROTR_ION_CHANNEL"/>
    <property type="match status" value="1"/>
</dbReference>
<dbReference type="CDD" id="cd19051">
    <property type="entry name" value="LGIC_TM_cation"/>
    <property type="match status" value="1"/>
</dbReference>
<dbReference type="FunFam" id="2.70.170.10:FF:000028">
    <property type="entry name" value="AcetylCholine Receptor"/>
    <property type="match status" value="1"/>
</dbReference>
<proteinExistence type="inferred from homology"/>
<keyword evidence="8" id="KW-1015">Disulfide bond</keyword>